<comment type="subcellular location">
    <subcellularLocation>
        <location evidence="1">Virion</location>
    </subcellularLocation>
</comment>
<dbReference type="InterPro" id="IPR054612">
    <property type="entry name" value="Phage_capsid-like_C"/>
</dbReference>
<keyword evidence="2" id="KW-0175">Coiled coil</keyword>
<sequence>MFTDKLLRHQMALRAGAALDLPLHTKNTKSLDIVLEEHIATVTRALEKANAVHATTEEKLAGLKGELTELSQKMAQGRRGGGDPVQMETLGARFLREKGADVGALKEVSTGAVAMSVKTVTSGSTSGGGLHDPYRDDVVSVPRRQLMVRSLLPVVRTDKGAIEYPKQTTRDLNAAPVAEGALKPESNLGWTLQTVPVRTIAHWVQASRQILEDVGQLEGLIQTDLIYGLDDKEDTQLLLGDGTGQNLTGLYTNALDYAAPYALTAPNKMDRIGSALLQLALNDFTGTGIVMHPADWLRIKLTKDQTGAYLVSDPITGKVSTNEASVPMLWGVPVIPTKGIGVGKFLVGEFAVAATLYDRWEARVEASVSDRDNFIRNMVTILAEERLALAIKQNGALIRGDFSGDA</sequence>
<dbReference type="EMBL" id="NWVD01000002">
    <property type="protein sequence ID" value="PCG09667.1"/>
    <property type="molecule type" value="Genomic_DNA"/>
</dbReference>
<dbReference type="Proteomes" id="UP000218784">
    <property type="component" value="Unassembled WGS sequence"/>
</dbReference>
<proteinExistence type="predicted"/>
<dbReference type="SUPFAM" id="SSF56563">
    <property type="entry name" value="Major capsid protein gp5"/>
    <property type="match status" value="1"/>
</dbReference>
<evidence type="ECO:0000259" key="3">
    <source>
        <dbReference type="Pfam" id="PF05065"/>
    </source>
</evidence>
<name>A0A2A4I174_9SPHN</name>
<evidence type="ECO:0000256" key="1">
    <source>
        <dbReference type="ARBA" id="ARBA00004328"/>
    </source>
</evidence>
<dbReference type="AlphaFoldDB" id="A0A2A4I174"/>
<comment type="caution">
    <text evidence="4">The sequence shown here is derived from an EMBL/GenBank/DDBJ whole genome shotgun (WGS) entry which is preliminary data.</text>
</comment>
<evidence type="ECO:0000313" key="5">
    <source>
        <dbReference type="Proteomes" id="UP000218784"/>
    </source>
</evidence>
<organism evidence="4 5">
    <name type="scientific">Sphingomonas ginsenosidimutans</name>
    <dbReference type="NCBI Taxonomy" id="862134"/>
    <lineage>
        <taxon>Bacteria</taxon>
        <taxon>Pseudomonadati</taxon>
        <taxon>Pseudomonadota</taxon>
        <taxon>Alphaproteobacteria</taxon>
        <taxon>Sphingomonadales</taxon>
        <taxon>Sphingomonadaceae</taxon>
        <taxon>Sphingomonas</taxon>
    </lineage>
</organism>
<evidence type="ECO:0000313" key="4">
    <source>
        <dbReference type="EMBL" id="PCG09667.1"/>
    </source>
</evidence>
<dbReference type="Gene3D" id="3.30.2320.10">
    <property type="entry name" value="hypothetical protein PF0899 domain"/>
    <property type="match status" value="1"/>
</dbReference>
<gene>
    <name evidence="4" type="ORF">COA17_07355</name>
</gene>
<feature type="coiled-coil region" evidence="2">
    <location>
        <begin position="46"/>
        <end position="73"/>
    </location>
</feature>
<dbReference type="RefSeq" id="WP_096611299.1">
    <property type="nucleotide sequence ID" value="NZ_NWVD01000002.1"/>
</dbReference>
<accession>A0A2A4I174</accession>
<protein>
    <submittedName>
        <fullName evidence="4">Phage major capsid protein</fullName>
    </submittedName>
</protein>
<dbReference type="Pfam" id="PF05065">
    <property type="entry name" value="Phage_capsid"/>
    <property type="match status" value="1"/>
</dbReference>
<dbReference type="InterPro" id="IPR024455">
    <property type="entry name" value="Phage_capsid"/>
</dbReference>
<keyword evidence="5" id="KW-1185">Reference proteome</keyword>
<reference evidence="4 5" key="1">
    <citation type="submission" date="2017-09" db="EMBL/GenBank/DDBJ databases">
        <title>Sphingomonas ginsenosidimutans KACC 14949, whole genome shotgun sequence.</title>
        <authorList>
            <person name="Feng G."/>
            <person name="Zhu H."/>
        </authorList>
    </citation>
    <scope>NUCLEOTIDE SEQUENCE [LARGE SCALE GENOMIC DNA]</scope>
    <source>
        <strain evidence="4 5">KACC 14949</strain>
    </source>
</reference>
<dbReference type="NCBIfam" id="TIGR01554">
    <property type="entry name" value="major_cap_HK97"/>
    <property type="match status" value="1"/>
</dbReference>
<evidence type="ECO:0000256" key="2">
    <source>
        <dbReference type="SAM" id="Coils"/>
    </source>
</evidence>
<feature type="domain" description="Phage capsid-like C-terminal" evidence="3">
    <location>
        <begin position="134"/>
        <end position="401"/>
    </location>
</feature>
<dbReference type="Gene3D" id="3.30.2400.10">
    <property type="entry name" value="Major capsid protein gp5"/>
    <property type="match status" value="1"/>
</dbReference>